<dbReference type="InterPro" id="IPR053136">
    <property type="entry name" value="UTP_pyrophosphatase-like"/>
</dbReference>
<dbReference type="InterPro" id="IPR002725">
    <property type="entry name" value="YgjP-like_metallopeptidase"/>
</dbReference>
<reference evidence="2 3" key="1">
    <citation type="submission" date="2018-06" db="EMBL/GenBank/DDBJ databases">
        <title>Nitrincola tibetense sp. nov., isolated from Lake XuguoCo on Tibetan Plateau.</title>
        <authorList>
            <person name="Xing P."/>
        </authorList>
    </citation>
    <scope>NUCLEOTIDE SEQUENCE [LARGE SCALE GENOMIC DNA]</scope>
    <source>
        <strain evidence="3">xg18</strain>
    </source>
</reference>
<organism evidence="2 3">
    <name type="scientific">Nitrincola tibetensis</name>
    <dbReference type="NCBI Taxonomy" id="2219697"/>
    <lineage>
        <taxon>Bacteria</taxon>
        <taxon>Pseudomonadati</taxon>
        <taxon>Pseudomonadota</taxon>
        <taxon>Gammaproteobacteria</taxon>
        <taxon>Oceanospirillales</taxon>
        <taxon>Oceanospirillaceae</taxon>
        <taxon>Nitrincola</taxon>
    </lineage>
</organism>
<dbReference type="Pfam" id="PF01863">
    <property type="entry name" value="YgjP-like"/>
    <property type="match status" value="1"/>
</dbReference>
<dbReference type="Gene3D" id="3.30.2010.10">
    <property type="entry name" value="Metalloproteases ('zincins'), catalytic domain"/>
    <property type="match status" value="1"/>
</dbReference>
<proteinExistence type="predicted"/>
<name>A0A364NNC6_9GAMM</name>
<dbReference type="CDD" id="cd07344">
    <property type="entry name" value="M48_yhfN_like"/>
    <property type="match status" value="1"/>
</dbReference>
<sequence>MDVQSNLAFEFEHLPSPRRRTSAIEIAQGRVLVRTPMQVSIAHLQPWLKEREAWVISHLTKQQSSIDAHRIEMSQGASIPINGDKYDLYWRFSDRSSLVWHPQEIEVFLPHHMYDNPQAYVRRLLQAELKQKAAHQFQIALTHLSAKTGLKPKKIEVKSYRRRWGQCSSDKIITLNWRLIHARPDVQRYVMIHELCHLQEMNHSVRFWSWVARFCPNHRELSAELRDKSSWLQW</sequence>
<dbReference type="OrthoDB" id="9811177at2"/>
<dbReference type="EMBL" id="QKRX01000004">
    <property type="protein sequence ID" value="RAU18544.1"/>
    <property type="molecule type" value="Genomic_DNA"/>
</dbReference>
<protein>
    <recommendedName>
        <fullName evidence="1">YgjP-like metallopeptidase domain-containing protein</fullName>
    </recommendedName>
</protein>
<dbReference type="Proteomes" id="UP000250744">
    <property type="component" value="Unassembled WGS sequence"/>
</dbReference>
<evidence type="ECO:0000259" key="1">
    <source>
        <dbReference type="Pfam" id="PF01863"/>
    </source>
</evidence>
<evidence type="ECO:0000313" key="2">
    <source>
        <dbReference type="EMBL" id="RAU18544.1"/>
    </source>
</evidence>
<evidence type="ECO:0000313" key="3">
    <source>
        <dbReference type="Proteomes" id="UP000250744"/>
    </source>
</evidence>
<dbReference type="PANTHER" id="PTHR30399:SF1">
    <property type="entry name" value="UTP PYROPHOSPHATASE"/>
    <property type="match status" value="1"/>
</dbReference>
<accession>A0A364NNC6</accession>
<gene>
    <name evidence="2" type="ORF">DN062_07155</name>
</gene>
<dbReference type="AlphaFoldDB" id="A0A364NNC6"/>
<dbReference type="PANTHER" id="PTHR30399">
    <property type="entry name" value="UNCHARACTERIZED PROTEIN YGJP"/>
    <property type="match status" value="1"/>
</dbReference>
<feature type="domain" description="YgjP-like metallopeptidase" evidence="1">
    <location>
        <begin position="21"/>
        <end position="227"/>
    </location>
</feature>
<comment type="caution">
    <text evidence="2">The sequence shown here is derived from an EMBL/GenBank/DDBJ whole genome shotgun (WGS) entry which is preliminary data.</text>
</comment>
<keyword evidence="3" id="KW-1185">Reference proteome</keyword>